<dbReference type="InterPro" id="IPR022703">
    <property type="entry name" value="DUF3533"/>
</dbReference>
<keyword evidence="1" id="KW-1133">Transmembrane helix</keyword>
<dbReference type="Pfam" id="PF12051">
    <property type="entry name" value="DUF3533"/>
    <property type="match status" value="1"/>
</dbReference>
<feature type="transmembrane region" description="Helical" evidence="1">
    <location>
        <begin position="203"/>
        <end position="226"/>
    </location>
</feature>
<protein>
    <recommendedName>
        <fullName evidence="2">DUF3533 domain-containing protein</fullName>
    </recommendedName>
</protein>
<keyword evidence="4" id="KW-1185">Reference proteome</keyword>
<keyword evidence="1" id="KW-0812">Transmembrane</keyword>
<evidence type="ECO:0000313" key="3">
    <source>
        <dbReference type="EMBL" id="KAJ7087665.1"/>
    </source>
</evidence>
<comment type="caution">
    <text evidence="3">The sequence shown here is derived from an EMBL/GenBank/DDBJ whole genome shotgun (WGS) entry which is preliminary data.</text>
</comment>
<dbReference type="PANTHER" id="PTHR34814:SF1">
    <property type="entry name" value="NITROSOGUANIDINE RESISTANCE PROTEIN SNG1"/>
    <property type="match status" value="1"/>
</dbReference>
<name>A0AAD6U4N5_9AGAR</name>
<dbReference type="Proteomes" id="UP001222325">
    <property type="component" value="Unassembled WGS sequence"/>
</dbReference>
<accession>A0AAD6U4N5</accession>
<feature type="transmembrane region" description="Helical" evidence="1">
    <location>
        <begin position="313"/>
        <end position="332"/>
    </location>
</feature>
<gene>
    <name evidence="3" type="ORF">B0H15DRAFT_781298</name>
</gene>
<feature type="transmembrane region" description="Helical" evidence="1">
    <location>
        <begin position="369"/>
        <end position="390"/>
    </location>
</feature>
<evidence type="ECO:0000313" key="4">
    <source>
        <dbReference type="Proteomes" id="UP001222325"/>
    </source>
</evidence>
<reference evidence="3" key="1">
    <citation type="submission" date="2023-03" db="EMBL/GenBank/DDBJ databases">
        <title>Massive genome expansion in bonnet fungi (Mycena s.s.) driven by repeated elements and novel gene families across ecological guilds.</title>
        <authorList>
            <consortium name="Lawrence Berkeley National Laboratory"/>
            <person name="Harder C.B."/>
            <person name="Miyauchi S."/>
            <person name="Viragh M."/>
            <person name="Kuo A."/>
            <person name="Thoen E."/>
            <person name="Andreopoulos B."/>
            <person name="Lu D."/>
            <person name="Skrede I."/>
            <person name="Drula E."/>
            <person name="Henrissat B."/>
            <person name="Morin E."/>
            <person name="Kohler A."/>
            <person name="Barry K."/>
            <person name="LaButti K."/>
            <person name="Morin E."/>
            <person name="Salamov A."/>
            <person name="Lipzen A."/>
            <person name="Mereny Z."/>
            <person name="Hegedus B."/>
            <person name="Baldrian P."/>
            <person name="Stursova M."/>
            <person name="Weitz H."/>
            <person name="Taylor A."/>
            <person name="Grigoriev I.V."/>
            <person name="Nagy L.G."/>
            <person name="Martin F."/>
            <person name="Kauserud H."/>
        </authorList>
    </citation>
    <scope>NUCLEOTIDE SEQUENCE</scope>
    <source>
        <strain evidence="3">CBHHK173m</strain>
    </source>
</reference>
<sequence length="401" mass="43854">MSGARAVYLKAMVGGITALTIVIFVVFSIYWGSVWQTPHHALPGWIVDFDGGVAGQAISAALGAIQPGTTGVAWQVVSASRFQGGVADVAHSVLQEKTWYAVTINPGASANLSAAVSTVNSSYNSSLAVTFLGSEARNEYIYRIHSRIVAAQLEGITHQFALQFVRNISSSGNLSALASTAPELLLRPIYYTAQNMRPFDVPVASAITFVGLIYLLILSFFIVNISASARAASGLEANLTFGSLVRVRLASSFVAYFFIALFYTLLSRAFQLPFDRHFGRAGLVIFWMLNYIGMLACGLALEVMMTFLTARFVPFFLIVFIITNVSVSAFPIQVLPHIYRYGFAFPFYNISRAVRSIVFSTKNDLGMNFGILFAWVALSCITLPLTQWLARRRLIVEQARA</sequence>
<feature type="transmembrane region" description="Helical" evidence="1">
    <location>
        <begin position="7"/>
        <end position="31"/>
    </location>
</feature>
<dbReference type="AlphaFoldDB" id="A0AAD6U4N5"/>
<feature type="domain" description="DUF3533" evidence="2">
    <location>
        <begin position="19"/>
        <end position="380"/>
    </location>
</feature>
<dbReference type="GO" id="GO:0016020">
    <property type="term" value="C:membrane"/>
    <property type="evidence" value="ECO:0007669"/>
    <property type="project" value="TreeGrafter"/>
</dbReference>
<dbReference type="InterPro" id="IPR053001">
    <property type="entry name" value="MNNG_permease-like"/>
</dbReference>
<feature type="transmembrane region" description="Helical" evidence="1">
    <location>
        <begin position="278"/>
        <end position="301"/>
    </location>
</feature>
<evidence type="ECO:0000256" key="1">
    <source>
        <dbReference type="SAM" id="Phobius"/>
    </source>
</evidence>
<feature type="transmembrane region" description="Helical" evidence="1">
    <location>
        <begin position="247"/>
        <end position="266"/>
    </location>
</feature>
<organism evidence="3 4">
    <name type="scientific">Mycena belliarum</name>
    <dbReference type="NCBI Taxonomy" id="1033014"/>
    <lineage>
        <taxon>Eukaryota</taxon>
        <taxon>Fungi</taxon>
        <taxon>Dikarya</taxon>
        <taxon>Basidiomycota</taxon>
        <taxon>Agaricomycotina</taxon>
        <taxon>Agaricomycetes</taxon>
        <taxon>Agaricomycetidae</taxon>
        <taxon>Agaricales</taxon>
        <taxon>Marasmiineae</taxon>
        <taxon>Mycenaceae</taxon>
        <taxon>Mycena</taxon>
    </lineage>
</organism>
<dbReference type="PANTHER" id="PTHR34814">
    <property type="entry name" value="NITROSOGUANIDINE RESISTANCE PROTEIN SNG1"/>
    <property type="match status" value="1"/>
</dbReference>
<proteinExistence type="predicted"/>
<keyword evidence="1" id="KW-0472">Membrane</keyword>
<evidence type="ECO:0000259" key="2">
    <source>
        <dbReference type="Pfam" id="PF12051"/>
    </source>
</evidence>
<dbReference type="EMBL" id="JARJCN010000028">
    <property type="protein sequence ID" value="KAJ7087665.1"/>
    <property type="molecule type" value="Genomic_DNA"/>
</dbReference>